<name>A0ABX9XQR6_9PSED</name>
<sequence length="91" mass="10053">MPTVSEVYQCPACEEIHDSHEEAGKCCNAGDLIRCPCCSRDYGHTQINSRAVSVAGHCNTCNPLFTIEEKLLIEDLHVQQTDQFVDLSRGA</sequence>
<gene>
    <name evidence="1" type="ORF">EF096_01750</name>
</gene>
<dbReference type="Proteomes" id="UP000275199">
    <property type="component" value="Unassembled WGS sequence"/>
</dbReference>
<evidence type="ECO:0000313" key="2">
    <source>
        <dbReference type="Proteomes" id="UP000275199"/>
    </source>
</evidence>
<protein>
    <submittedName>
        <fullName evidence="1">Uncharacterized protein</fullName>
    </submittedName>
</protein>
<proteinExistence type="predicted"/>
<accession>A0ABX9XQR6</accession>
<reference evidence="1 2" key="1">
    <citation type="submission" date="2018-11" db="EMBL/GenBank/DDBJ databases">
        <authorList>
            <person name="Jang G.I."/>
            <person name="Hwang C.Y."/>
        </authorList>
    </citation>
    <scope>NUCLEOTIDE SEQUENCE [LARGE SCALE GENOMIC DNA]</scope>
    <source>
        <strain evidence="1 2">SSM26</strain>
    </source>
</reference>
<organism evidence="1 2">
    <name type="scientific">Pseudomonas neustonica</name>
    <dbReference type="NCBI Taxonomy" id="2487346"/>
    <lineage>
        <taxon>Bacteria</taxon>
        <taxon>Pseudomonadati</taxon>
        <taxon>Pseudomonadota</taxon>
        <taxon>Gammaproteobacteria</taxon>
        <taxon>Pseudomonadales</taxon>
        <taxon>Pseudomonadaceae</taxon>
        <taxon>Pseudomonas</taxon>
    </lineage>
</organism>
<evidence type="ECO:0000313" key="1">
    <source>
        <dbReference type="EMBL" id="ROZ88440.1"/>
    </source>
</evidence>
<comment type="caution">
    <text evidence="1">The sequence shown here is derived from an EMBL/GenBank/DDBJ whole genome shotgun (WGS) entry which is preliminary data.</text>
</comment>
<keyword evidence="2" id="KW-1185">Reference proteome</keyword>
<dbReference type="EMBL" id="RKKU01000001">
    <property type="protein sequence ID" value="ROZ88440.1"/>
    <property type="molecule type" value="Genomic_DNA"/>
</dbReference>
<dbReference type="RefSeq" id="WP_123887878.1">
    <property type="nucleotide sequence ID" value="NZ_RKKU01000001.1"/>
</dbReference>